<reference evidence="1" key="1">
    <citation type="journal article" date="2021" name="Environ. Microbiol.">
        <title>Gene family expansions and transcriptome signatures uncover fungal adaptations to wood decay.</title>
        <authorList>
            <person name="Hage H."/>
            <person name="Miyauchi S."/>
            <person name="Viragh M."/>
            <person name="Drula E."/>
            <person name="Min B."/>
            <person name="Chaduli D."/>
            <person name="Navarro D."/>
            <person name="Favel A."/>
            <person name="Norest M."/>
            <person name="Lesage-Meessen L."/>
            <person name="Balint B."/>
            <person name="Merenyi Z."/>
            <person name="de Eugenio L."/>
            <person name="Morin E."/>
            <person name="Martinez A.T."/>
            <person name="Baldrian P."/>
            <person name="Stursova M."/>
            <person name="Martinez M.J."/>
            <person name="Novotny C."/>
            <person name="Magnuson J.K."/>
            <person name="Spatafora J.W."/>
            <person name="Maurice S."/>
            <person name="Pangilinan J."/>
            <person name="Andreopoulos W."/>
            <person name="LaButti K."/>
            <person name="Hundley H."/>
            <person name="Na H."/>
            <person name="Kuo A."/>
            <person name="Barry K."/>
            <person name="Lipzen A."/>
            <person name="Henrissat B."/>
            <person name="Riley R."/>
            <person name="Ahrendt S."/>
            <person name="Nagy L.G."/>
            <person name="Grigoriev I.V."/>
            <person name="Martin F."/>
            <person name="Rosso M.N."/>
        </authorList>
    </citation>
    <scope>NUCLEOTIDE SEQUENCE</scope>
    <source>
        <strain evidence="1">CBS 384.51</strain>
    </source>
</reference>
<protein>
    <submittedName>
        <fullName evidence="1">P-loop containing nucleoside triphosphate hydrolase protein</fullName>
    </submittedName>
</protein>
<evidence type="ECO:0000313" key="1">
    <source>
        <dbReference type="EMBL" id="KAI0092647.1"/>
    </source>
</evidence>
<dbReference type="EMBL" id="MU274903">
    <property type="protein sequence ID" value="KAI0092647.1"/>
    <property type="molecule type" value="Genomic_DNA"/>
</dbReference>
<sequence length="1036" mass="112139">MVAAGSINVAVRVRPPTGWEAARLPETVTDNIIRSEGAFSTPLSKPVTSQSSLRNIVQIVDDRVLTFDPEERNASRAFVERGFLPPGTKRYKDRRFIFDRVFRHDAAQTDVYEGTAKPLLKNVLDGYNATIFAYGATGCGKTHTISGTDEDPGIIYLTMQDLFALIEERQEDSIVEVQVSFLEIYNEEIRDLLVEPGTPTSRGGLQIREDKTVKVVGLTELRPANADEVKQIVLLGNSRRTQSPTHANETSSRSHAVLQVNVTQAPRTASVTEQRTMATLSIIDLAGSERAAATTNMGQRMVEGANINKSLLALGNCINALCASGGAIRHIPYRNSKLTRLLKFSLGGNCKTVMIVCVAPTSAHFDDTHNTLIYAERATKIKTKVITRNVVDVNRHVGQYVEAINRLNIEVEELKAKLAGKRDAEAEKEKRKKREAAMEVERARTDMQLKTEQTRPALLDGATCAAKLTAAEIKLKAIRARLADINVLAASGPLSADLEAERGLLRALAGPEEQALKPESALNARVQKSGNSGAMFEATLRAVSERRSDKLDELSVDNVKLDAKWRKAEMEKLKAEARQEALQEAMEAHSQTVVSLIGLLGRCTVMLAEAGRTLEESSSEDAISHLAVSLKKVAGSNDNAFKSLIGHATFDYAVAEPRPSALNNFTGYPSAMGAGLGLTSKTGRKLSGPAAPVSVEPPLPLPKVSRRASSYGAAAAASPRKSLRSPRKSLRSSMASSVPYGRRISDKSKKKGVQWRDEVGQGELDDGGLGTGPGSGPSPEKTIFSPAAPTVEVLIASSPNIGGNTPSESEWEDEKTDDSFTSSSNTSSSHSIFSTLTSSARRPRGSHLSAGFLKGKTRSPALYSLDEADEEHTPKRPGPLSDRNMNRSESPTPSSSEASTSSTSTLLGKKTRSYSSPTKRTQMTPKAVGSSKVSRRKSNVGPMRVERPRRRSSQIPQLSPQARSELVGDRSIQVMGKSSVGPRRVTVERSPAKRTKRMSLLSVPLSARPLTRLVTKASDPNLSQESISATRKPSWR</sequence>
<comment type="caution">
    <text evidence="1">The sequence shown here is derived from an EMBL/GenBank/DDBJ whole genome shotgun (WGS) entry which is preliminary data.</text>
</comment>
<name>A0ACB8UE45_9APHY</name>
<dbReference type="Proteomes" id="UP001055072">
    <property type="component" value="Unassembled WGS sequence"/>
</dbReference>
<keyword evidence="2" id="KW-1185">Reference proteome</keyword>
<keyword evidence="1" id="KW-0378">Hydrolase</keyword>
<proteinExistence type="predicted"/>
<accession>A0ACB8UE45</accession>
<gene>
    <name evidence="1" type="ORF">BDY19DRAFT_925385</name>
</gene>
<organism evidence="1 2">
    <name type="scientific">Irpex rosettiformis</name>
    <dbReference type="NCBI Taxonomy" id="378272"/>
    <lineage>
        <taxon>Eukaryota</taxon>
        <taxon>Fungi</taxon>
        <taxon>Dikarya</taxon>
        <taxon>Basidiomycota</taxon>
        <taxon>Agaricomycotina</taxon>
        <taxon>Agaricomycetes</taxon>
        <taxon>Polyporales</taxon>
        <taxon>Irpicaceae</taxon>
        <taxon>Irpex</taxon>
    </lineage>
</organism>
<evidence type="ECO:0000313" key="2">
    <source>
        <dbReference type="Proteomes" id="UP001055072"/>
    </source>
</evidence>